<dbReference type="InterPro" id="IPR020578">
    <property type="entry name" value="Aminotrans_V_PyrdxlP_BS"/>
</dbReference>
<reference evidence="6 7" key="1">
    <citation type="journal article" date="2016" name="Int. J. Syst. Evol. Microbiol.">
        <title>Ensifer glycinis sp. nov., an novel rhizobial species associated with Glycine spp.</title>
        <authorList>
            <person name="Yan H."/>
            <person name="Yan J."/>
            <person name="Sui X.H."/>
            <person name="Wang E.T."/>
            <person name="Chen W.X."/>
            <person name="Zhang X.X."/>
            <person name="Chen W.F."/>
        </authorList>
    </citation>
    <scope>NUCLEOTIDE SEQUENCE [LARGE SCALE GENOMIC DNA]</scope>
    <source>
        <strain evidence="6 7">CCBAU 23380</strain>
    </source>
</reference>
<gene>
    <name evidence="6" type="ORF">AU381_11055</name>
</gene>
<dbReference type="PANTHER" id="PTHR43586:SF24">
    <property type="entry name" value="BLR4730 PROTEIN"/>
    <property type="match status" value="1"/>
</dbReference>
<proteinExistence type="inferred from homology"/>
<dbReference type="Pfam" id="PF00266">
    <property type="entry name" value="Aminotran_5"/>
    <property type="match status" value="1"/>
</dbReference>
<dbReference type="PROSITE" id="PS00595">
    <property type="entry name" value="AA_TRANSFER_CLASS_5"/>
    <property type="match status" value="1"/>
</dbReference>
<accession>A0A178XY15</accession>
<evidence type="ECO:0000256" key="2">
    <source>
        <dbReference type="ARBA" id="ARBA00022898"/>
    </source>
</evidence>
<dbReference type="InterPro" id="IPR000192">
    <property type="entry name" value="Aminotrans_V_dom"/>
</dbReference>
<feature type="domain" description="Aminotransferase class V" evidence="5">
    <location>
        <begin position="26"/>
        <end position="385"/>
    </location>
</feature>
<dbReference type="Gene3D" id="3.40.640.10">
    <property type="entry name" value="Type I PLP-dependent aspartate aminotransferase-like (Major domain)"/>
    <property type="match status" value="1"/>
</dbReference>
<dbReference type="InterPro" id="IPR015421">
    <property type="entry name" value="PyrdxlP-dep_Trfase_major"/>
</dbReference>
<dbReference type="SUPFAM" id="SSF53383">
    <property type="entry name" value="PLP-dependent transferases"/>
    <property type="match status" value="1"/>
</dbReference>
<dbReference type="PANTHER" id="PTHR43586">
    <property type="entry name" value="CYSTEINE DESULFURASE"/>
    <property type="match status" value="1"/>
</dbReference>
<name>A0A178XY15_9HYPH</name>
<evidence type="ECO:0000256" key="4">
    <source>
        <dbReference type="RuleBase" id="RU004504"/>
    </source>
</evidence>
<dbReference type="RefSeq" id="WP_064242202.1">
    <property type="nucleotide sequence ID" value="NZ_LPUX01000055.1"/>
</dbReference>
<keyword evidence="6" id="KW-0808">Transferase</keyword>
<evidence type="ECO:0000256" key="3">
    <source>
        <dbReference type="RuleBase" id="RU004075"/>
    </source>
</evidence>
<keyword evidence="6" id="KW-0032">Aminotransferase</keyword>
<organism evidence="6 7">
    <name type="scientific">Sinorhizobium glycinis</name>
    <dbReference type="NCBI Taxonomy" id="1472378"/>
    <lineage>
        <taxon>Bacteria</taxon>
        <taxon>Pseudomonadati</taxon>
        <taxon>Pseudomonadota</taxon>
        <taxon>Alphaproteobacteria</taxon>
        <taxon>Hyphomicrobiales</taxon>
        <taxon>Rhizobiaceae</taxon>
        <taxon>Sinorhizobium/Ensifer group</taxon>
        <taxon>Sinorhizobium</taxon>
    </lineage>
</organism>
<dbReference type="InterPro" id="IPR015422">
    <property type="entry name" value="PyrdxlP-dep_Trfase_small"/>
</dbReference>
<dbReference type="STRING" id="1472378.AU381_11055"/>
<keyword evidence="2" id="KW-0663">Pyridoxal phosphate</keyword>
<dbReference type="Proteomes" id="UP000094025">
    <property type="component" value="Unassembled WGS sequence"/>
</dbReference>
<comment type="caution">
    <text evidence="6">The sequence shown here is derived from an EMBL/GenBank/DDBJ whole genome shotgun (WGS) entry which is preliminary data.</text>
</comment>
<keyword evidence="7" id="KW-1185">Reference proteome</keyword>
<evidence type="ECO:0000256" key="1">
    <source>
        <dbReference type="ARBA" id="ARBA00001933"/>
    </source>
</evidence>
<dbReference type="EMBL" id="LPUX01000055">
    <property type="protein sequence ID" value="OAP40066.1"/>
    <property type="molecule type" value="Genomic_DNA"/>
</dbReference>
<comment type="cofactor">
    <cofactor evidence="1 4">
        <name>pyridoxal 5'-phosphate</name>
        <dbReference type="ChEBI" id="CHEBI:597326"/>
    </cofactor>
</comment>
<protein>
    <submittedName>
        <fullName evidence="6">Class V aminotransferase</fullName>
    </submittedName>
</protein>
<dbReference type="AlphaFoldDB" id="A0A178XY15"/>
<sequence length="396" mass="41469">MSDVFDLDRLRADTPGCAVGMHFNHSGASLPSQSTLTAMWDYLRKESNDGPMEAANSATALLEDVRAGTAALIGARPSEIAFLGSGSAAWGAAFAALPPLVPGDRILVGRQEWGGNLATMQDATVRAGARVEAIPARDDGSVDASALAAMIDERVRLVSLTWLPANGGLINDAAAVGRVTRAAGIPYFIDAGQALGQIPIDVASLGCDVLKAAGRKFLRGPRGTAILYVRQEFLPRLTPRYLDVLSGPIVDGVVKIRDDARRFEAGEISPALILGLGAAICQASALGMKAIRERIGTLANELRDNLRSIPNVTVRDLGAELSGVVSFTVEGIPAPEVRAALAERQIAIGANGVPYTPLDMTARGLDQIARASVSYLNTLSEIARLSDAVADVARKA</sequence>
<evidence type="ECO:0000313" key="7">
    <source>
        <dbReference type="Proteomes" id="UP000094025"/>
    </source>
</evidence>
<dbReference type="OrthoDB" id="9804366at2"/>
<evidence type="ECO:0000313" key="6">
    <source>
        <dbReference type="EMBL" id="OAP40066.1"/>
    </source>
</evidence>
<evidence type="ECO:0000259" key="5">
    <source>
        <dbReference type="Pfam" id="PF00266"/>
    </source>
</evidence>
<dbReference type="Gene3D" id="3.90.1150.10">
    <property type="entry name" value="Aspartate Aminotransferase, domain 1"/>
    <property type="match status" value="1"/>
</dbReference>
<dbReference type="GO" id="GO:0008483">
    <property type="term" value="F:transaminase activity"/>
    <property type="evidence" value="ECO:0007669"/>
    <property type="project" value="UniProtKB-KW"/>
</dbReference>
<comment type="similarity">
    <text evidence="3">Belongs to the class-V pyridoxal-phosphate-dependent aminotransferase family.</text>
</comment>
<dbReference type="InterPro" id="IPR015424">
    <property type="entry name" value="PyrdxlP-dep_Trfase"/>
</dbReference>